<dbReference type="Proteomes" id="UP000471293">
    <property type="component" value="Unassembled WGS sequence"/>
</dbReference>
<organism evidence="1 2">
    <name type="scientific">Streptomyces halstedii</name>
    <dbReference type="NCBI Taxonomy" id="1944"/>
    <lineage>
        <taxon>Bacteria</taxon>
        <taxon>Bacillati</taxon>
        <taxon>Actinomycetota</taxon>
        <taxon>Actinomycetes</taxon>
        <taxon>Kitasatosporales</taxon>
        <taxon>Streptomycetaceae</taxon>
        <taxon>Streptomyces</taxon>
    </lineage>
</organism>
<accession>A0A6N9TUX0</accession>
<proteinExistence type="predicted"/>
<dbReference type="RefSeq" id="WP_164343130.1">
    <property type="nucleotide sequence ID" value="NZ_JAAGLQ010000148.1"/>
</dbReference>
<dbReference type="EMBL" id="JAAGLQ010000148">
    <property type="protein sequence ID" value="NEA15294.1"/>
    <property type="molecule type" value="Genomic_DNA"/>
</dbReference>
<protein>
    <submittedName>
        <fullName evidence="1">Uncharacterized protein</fullName>
    </submittedName>
</protein>
<sequence>MSDVRRFGGRATWDWTAFRRGARVRSGAALAEPETLRLPRLGPDPFPYALSTGPPVLHPLPPEQADLVRRARLGEPGAVHRLCVRAIRPGRRIARCYLGPSEREVTDALLFHACRRAVESLQRTAPQDRAFDFEREVRVGVRRAAAGRALHREVTGGGPGAEETLLAYDVLTSLPSHHADVLWAVCVEGEPPGRHSPGLLRAGLDSLVDAYLWRGLRRTGPVEARGSHLSYLTAASHVRLGLTARRHDEVLAHLGGCALCRLLTAEVSAPGSSLPVRLKLPGA</sequence>
<evidence type="ECO:0000313" key="2">
    <source>
        <dbReference type="Proteomes" id="UP000471293"/>
    </source>
</evidence>
<gene>
    <name evidence="1" type="ORF">G3I29_07065</name>
</gene>
<comment type="caution">
    <text evidence="1">The sequence shown here is derived from an EMBL/GenBank/DDBJ whole genome shotgun (WGS) entry which is preliminary data.</text>
</comment>
<reference evidence="1 2" key="1">
    <citation type="submission" date="2020-01" db="EMBL/GenBank/DDBJ databases">
        <title>Insect and environment-associated Actinomycetes.</title>
        <authorList>
            <person name="Currrie C."/>
            <person name="Chevrette M."/>
            <person name="Carlson C."/>
            <person name="Stubbendieck R."/>
            <person name="Wendt-Pienkowski E."/>
        </authorList>
    </citation>
    <scope>NUCLEOTIDE SEQUENCE [LARGE SCALE GENOMIC DNA]</scope>
    <source>
        <strain evidence="1 2">SID11342</strain>
    </source>
</reference>
<dbReference type="AlphaFoldDB" id="A0A6N9TUX0"/>
<evidence type="ECO:0000313" key="1">
    <source>
        <dbReference type="EMBL" id="NEA15294.1"/>
    </source>
</evidence>
<name>A0A6N9TUX0_STRHA</name>